<keyword evidence="2" id="KW-1185">Reference proteome</keyword>
<dbReference type="EMBL" id="QXQA01000002">
    <property type="protein sequence ID" value="RIX59709.1"/>
    <property type="molecule type" value="Genomic_DNA"/>
</dbReference>
<dbReference type="AlphaFoldDB" id="A0A3A1VFM0"/>
<dbReference type="Proteomes" id="UP000266482">
    <property type="component" value="Unassembled WGS sequence"/>
</dbReference>
<evidence type="ECO:0000313" key="2">
    <source>
        <dbReference type="Proteomes" id="UP000266482"/>
    </source>
</evidence>
<organism evidence="1 2">
    <name type="scientific">Paenibacillus nanensis</name>
    <dbReference type="NCBI Taxonomy" id="393251"/>
    <lineage>
        <taxon>Bacteria</taxon>
        <taxon>Bacillati</taxon>
        <taxon>Bacillota</taxon>
        <taxon>Bacilli</taxon>
        <taxon>Bacillales</taxon>
        <taxon>Paenibacillaceae</taxon>
        <taxon>Paenibacillus</taxon>
    </lineage>
</organism>
<evidence type="ECO:0000313" key="1">
    <source>
        <dbReference type="EMBL" id="RIX59709.1"/>
    </source>
</evidence>
<name>A0A3A1VFM0_9BACL</name>
<dbReference type="OrthoDB" id="2986035at2"/>
<proteinExistence type="predicted"/>
<reference evidence="1 2" key="1">
    <citation type="submission" date="2018-09" db="EMBL/GenBank/DDBJ databases">
        <title>Paenibacillus aracenensis nov. sp. isolated from a cave in southern Spain.</title>
        <authorList>
            <person name="Jurado V."/>
            <person name="Gutierrez-Patricio S."/>
            <person name="Gonzalez-Pimentel J.L."/>
            <person name="Miller A.Z."/>
            <person name="Laiz L."/>
            <person name="Saiz-Jimenez C."/>
        </authorList>
    </citation>
    <scope>NUCLEOTIDE SEQUENCE [LARGE SCALE GENOMIC DNA]</scope>
    <source>
        <strain evidence="1 2">DSM 22867</strain>
    </source>
</reference>
<gene>
    <name evidence="1" type="ORF">D3P08_06170</name>
</gene>
<accession>A0A3A1VFM0</accession>
<protein>
    <submittedName>
        <fullName evidence="1">Uncharacterized protein</fullName>
    </submittedName>
</protein>
<comment type="caution">
    <text evidence="1">The sequence shown here is derived from an EMBL/GenBank/DDBJ whole genome shotgun (WGS) entry which is preliminary data.</text>
</comment>
<sequence>MLQTNSVWIVENQRQRESLNTLRSKLRFKSVVLEKECDITSLPSYDIVCFLLVPSQIGNRFFLEAIAEILNVRRNAKTIFFAIDACDQLDAQELVKVRLELNESVRSYIPDPVVFAVSSFYAAVYHSYSHGDLSLYEVQQNREFLISAPEGLLSGRRISPQHMELLPELSGMDRLAERLEQVSFGIHDSGIDVTRKNWLVIGSRGAGASTVTRMLQSSRAASNAVRFTDAGAEGTPDPEDVRAYYDGMVVVIDPGAILKPSYLEKICSLYPELEKVFVVNQFDRFMYYGLEPQALRSELTRVVREYTSEAVFFVSAYYYEEWDRLQSGEITVQDVIRNPEIVLIDSLAFPIAKPEVPLTLPELLHASSGFDDLLHTWE</sequence>
<dbReference type="RefSeq" id="WP_119598541.1">
    <property type="nucleotide sequence ID" value="NZ_QXQA01000002.1"/>
</dbReference>